<keyword evidence="3" id="KW-0143">Chaperone</keyword>
<comment type="subcellular location">
    <subcellularLocation>
        <location evidence="3">Cytoplasm</location>
    </subcellularLocation>
</comment>
<comment type="function">
    <text evidence="3">Probably acts as a heme chaperone, transferring heme to an unknown acceptor. Binds one molecule of heme per monomer, possibly covalently. Binds 1 [4Fe-4S] cluster. The cluster is coordinated with 3 cysteines and an exchangeable S-adenosyl-L-methionine.</text>
</comment>
<dbReference type="GO" id="GO:0051539">
    <property type="term" value="F:4 iron, 4 sulfur cluster binding"/>
    <property type="evidence" value="ECO:0007669"/>
    <property type="project" value="UniProtKB-UniRule"/>
</dbReference>
<dbReference type="InterPro" id="IPR023404">
    <property type="entry name" value="rSAM_horseshoe"/>
</dbReference>
<evidence type="ECO:0000256" key="1">
    <source>
        <dbReference type="ARBA" id="ARBA00006100"/>
    </source>
</evidence>
<keyword evidence="3" id="KW-0349">Heme</keyword>
<proteinExistence type="inferred from homology"/>
<dbReference type="InterPro" id="IPR006638">
    <property type="entry name" value="Elp3/MiaA/NifB-like_rSAM"/>
</dbReference>
<dbReference type="SUPFAM" id="SSF102114">
    <property type="entry name" value="Radical SAM enzymes"/>
    <property type="match status" value="1"/>
</dbReference>
<comment type="similarity">
    <text evidence="1">Belongs to the anaerobic coproporphyrinogen-III oxidase family. HemW subfamily.</text>
</comment>
<evidence type="ECO:0000313" key="5">
    <source>
        <dbReference type="EMBL" id="AZR06201.1"/>
    </source>
</evidence>
<protein>
    <recommendedName>
        <fullName evidence="2 3">Heme chaperone HemW</fullName>
    </recommendedName>
</protein>
<keyword evidence="3" id="KW-0004">4Fe-4S</keyword>
<evidence type="ECO:0000313" key="6">
    <source>
        <dbReference type="Proteomes" id="UP000275951"/>
    </source>
</evidence>
<dbReference type="AlphaFoldDB" id="A0A3Q9GEY8"/>
<evidence type="ECO:0000256" key="2">
    <source>
        <dbReference type="ARBA" id="ARBA00017228"/>
    </source>
</evidence>
<keyword evidence="3" id="KW-0963">Cytoplasm</keyword>
<reference evidence="5 6" key="1">
    <citation type="submission" date="2018-11" db="EMBL/GenBank/DDBJ databases">
        <title>Multidrug-resistant genes are associated with an 42-kb island TGI1 carrying a complex class 1 integron in a Trueperella pyogenes.</title>
        <authorList>
            <person name="Dong W."/>
        </authorList>
    </citation>
    <scope>NUCLEOTIDE SEQUENCE [LARGE SCALE GENOMIC DNA]</scope>
    <source>
        <strain evidence="5 6">TP4</strain>
    </source>
</reference>
<name>A0A3Q9GEY8_9ACTO</name>
<gene>
    <name evidence="5" type="ORF">EBQ10_02080</name>
</gene>
<dbReference type="SFLD" id="SFLDG01082">
    <property type="entry name" value="B12-binding_domain_containing"/>
    <property type="match status" value="1"/>
</dbReference>
<dbReference type="Proteomes" id="UP000275951">
    <property type="component" value="Chromosome"/>
</dbReference>
<evidence type="ECO:0000259" key="4">
    <source>
        <dbReference type="PROSITE" id="PS51918"/>
    </source>
</evidence>
<dbReference type="PANTHER" id="PTHR13932">
    <property type="entry name" value="COPROPORPHYRINIGEN III OXIDASE"/>
    <property type="match status" value="1"/>
</dbReference>
<accession>A0A3Q9GEY8</accession>
<dbReference type="SMART" id="SM00729">
    <property type="entry name" value="Elp3"/>
    <property type="match status" value="1"/>
</dbReference>
<feature type="domain" description="Radical SAM core" evidence="4">
    <location>
        <begin position="14"/>
        <end position="253"/>
    </location>
</feature>
<dbReference type="CDD" id="cd01335">
    <property type="entry name" value="Radical_SAM"/>
    <property type="match status" value="1"/>
</dbReference>
<evidence type="ECO:0000256" key="3">
    <source>
        <dbReference type="RuleBase" id="RU364116"/>
    </source>
</evidence>
<dbReference type="GO" id="GO:0006779">
    <property type="term" value="P:porphyrin-containing compound biosynthetic process"/>
    <property type="evidence" value="ECO:0007669"/>
    <property type="project" value="InterPro"/>
</dbReference>
<dbReference type="Gene3D" id="3.80.30.20">
    <property type="entry name" value="tm_1862 like domain"/>
    <property type="match status" value="1"/>
</dbReference>
<dbReference type="PANTHER" id="PTHR13932:SF5">
    <property type="entry name" value="RADICAL S-ADENOSYL METHIONINE DOMAIN-CONTAINING PROTEIN 1, MITOCHONDRIAL"/>
    <property type="match status" value="1"/>
</dbReference>
<dbReference type="Pfam" id="PF04055">
    <property type="entry name" value="Radical_SAM"/>
    <property type="match status" value="1"/>
</dbReference>
<dbReference type="SFLD" id="SFLDS00029">
    <property type="entry name" value="Radical_SAM"/>
    <property type="match status" value="1"/>
</dbReference>
<dbReference type="SFLD" id="SFLDF00562">
    <property type="entry name" value="HemN-like__clustered_with_heat"/>
    <property type="match status" value="1"/>
</dbReference>
<dbReference type="InterPro" id="IPR004559">
    <property type="entry name" value="HemW-like"/>
</dbReference>
<sequence length="394" mass="43074">MTSRRSARVTELELAPVEDFSAYVHVPFCSVRCGYCDFNTYTNLDFGDGASADRFAGTLIREVELVADMVTATRPLRTVFFGGGTPTMLAARDLAAILAALTDAFGSPTGEVTTEANPETLTARVLEDLAQAGFTRFSFGMQSAREHVLEALDRQHTPGQVREVTRWARELGVDYSLDLIYGAPGESMEDWRASLDAAIELEPGHISAYGLTIEQGTKMGARLRRGEIAEPDPDLLAAKYELADDVLARAGYTWYEVSNWAKPGKESQHNRAYWTNSNWWGFGPGAHSHIAGQRMWNVKHPVAYAGKLAAGTLPIAGLETLTAVERREEDIMLGIRLREGIPVGNTPTDVVAGLIADELIDAAASLSGRIKLTRRGRLLADTVIRTLWEAEETS</sequence>
<dbReference type="InterPro" id="IPR058240">
    <property type="entry name" value="rSAM_sf"/>
</dbReference>
<keyword evidence="3" id="KW-0949">S-adenosyl-L-methionine</keyword>
<keyword evidence="3" id="KW-0408">Iron</keyword>
<keyword evidence="3" id="KW-0479">Metal-binding</keyword>
<dbReference type="GO" id="GO:0004109">
    <property type="term" value="F:coproporphyrinogen oxidase activity"/>
    <property type="evidence" value="ECO:0007669"/>
    <property type="project" value="InterPro"/>
</dbReference>
<organism evidence="5 6">
    <name type="scientific">Trueperella pyogenes</name>
    <dbReference type="NCBI Taxonomy" id="1661"/>
    <lineage>
        <taxon>Bacteria</taxon>
        <taxon>Bacillati</taxon>
        <taxon>Actinomycetota</taxon>
        <taxon>Actinomycetes</taxon>
        <taxon>Actinomycetales</taxon>
        <taxon>Actinomycetaceae</taxon>
        <taxon>Trueperella</taxon>
    </lineage>
</organism>
<dbReference type="SFLD" id="SFLDG01065">
    <property type="entry name" value="anaerobic_coproporphyrinogen-I"/>
    <property type="match status" value="1"/>
</dbReference>
<dbReference type="GO" id="GO:0046872">
    <property type="term" value="F:metal ion binding"/>
    <property type="evidence" value="ECO:0007669"/>
    <property type="project" value="UniProtKB-UniRule"/>
</dbReference>
<keyword evidence="3" id="KW-0411">Iron-sulfur</keyword>
<dbReference type="EMBL" id="CP033905">
    <property type="protein sequence ID" value="AZR06201.1"/>
    <property type="molecule type" value="Genomic_DNA"/>
</dbReference>
<dbReference type="InterPro" id="IPR007197">
    <property type="entry name" value="rSAM"/>
</dbReference>
<dbReference type="InterPro" id="IPR034505">
    <property type="entry name" value="Coproporphyrinogen-III_oxidase"/>
</dbReference>
<dbReference type="PROSITE" id="PS51918">
    <property type="entry name" value="RADICAL_SAM"/>
    <property type="match status" value="1"/>
</dbReference>
<dbReference type="NCBIfam" id="TIGR00539">
    <property type="entry name" value="hemN_rel"/>
    <property type="match status" value="1"/>
</dbReference>
<dbReference type="GO" id="GO:0005737">
    <property type="term" value="C:cytoplasm"/>
    <property type="evidence" value="ECO:0007669"/>
    <property type="project" value="UniProtKB-SubCell"/>
</dbReference>